<dbReference type="InterPro" id="IPR000873">
    <property type="entry name" value="AMP-dep_synth/lig_dom"/>
</dbReference>
<protein>
    <submittedName>
        <fullName evidence="7">Linear gramicidin synthase subunit D</fullName>
    </submittedName>
</protein>
<dbReference type="SMART" id="SM00823">
    <property type="entry name" value="PKS_PP"/>
    <property type="match status" value="1"/>
</dbReference>
<dbReference type="Gene3D" id="3.30.300.30">
    <property type="match status" value="1"/>
</dbReference>
<dbReference type="PANTHER" id="PTHR45527">
    <property type="entry name" value="NONRIBOSOMAL PEPTIDE SYNTHETASE"/>
    <property type="match status" value="1"/>
</dbReference>
<evidence type="ECO:0000256" key="3">
    <source>
        <dbReference type="ARBA" id="ARBA00022553"/>
    </source>
</evidence>
<feature type="region of interest" description="Disordered" evidence="5">
    <location>
        <begin position="1451"/>
        <end position="1471"/>
    </location>
</feature>
<proteinExistence type="predicted"/>
<dbReference type="InterPro" id="IPR023213">
    <property type="entry name" value="CAT-like_dom_sf"/>
</dbReference>
<dbReference type="CDD" id="cd19531">
    <property type="entry name" value="LCL_NRPS-like"/>
    <property type="match status" value="2"/>
</dbReference>
<dbReference type="Gene3D" id="3.40.50.12780">
    <property type="entry name" value="N-terminal domain of ligase-like"/>
    <property type="match status" value="1"/>
</dbReference>
<dbReference type="GO" id="GO:0005737">
    <property type="term" value="C:cytoplasm"/>
    <property type="evidence" value="ECO:0007669"/>
    <property type="project" value="TreeGrafter"/>
</dbReference>
<dbReference type="Gene3D" id="1.10.1200.10">
    <property type="entry name" value="ACP-like"/>
    <property type="match status" value="1"/>
</dbReference>
<evidence type="ECO:0000259" key="6">
    <source>
        <dbReference type="PROSITE" id="PS50075"/>
    </source>
</evidence>
<feature type="region of interest" description="Disordered" evidence="5">
    <location>
        <begin position="2004"/>
        <end position="2042"/>
    </location>
</feature>
<dbReference type="SUPFAM" id="SSF51197">
    <property type="entry name" value="Clavaminate synthase-like"/>
    <property type="match status" value="1"/>
</dbReference>
<evidence type="ECO:0000256" key="5">
    <source>
        <dbReference type="SAM" id="MobiDB-lite"/>
    </source>
</evidence>
<dbReference type="Proteomes" id="UP000238823">
    <property type="component" value="Unassembled WGS sequence"/>
</dbReference>
<dbReference type="InterPro" id="IPR001242">
    <property type="entry name" value="Condensation_dom"/>
</dbReference>
<evidence type="ECO:0000256" key="4">
    <source>
        <dbReference type="ARBA" id="ARBA00023002"/>
    </source>
</evidence>
<evidence type="ECO:0000313" key="7">
    <source>
        <dbReference type="EMBL" id="PRQ00459.1"/>
    </source>
</evidence>
<dbReference type="InterPro" id="IPR006162">
    <property type="entry name" value="Ppantetheine_attach_site"/>
</dbReference>
<feature type="compositionally biased region" description="Basic and acidic residues" evidence="5">
    <location>
        <begin position="2021"/>
        <end position="2030"/>
    </location>
</feature>
<organism evidence="7 8">
    <name type="scientific">Enhygromyxa salina</name>
    <dbReference type="NCBI Taxonomy" id="215803"/>
    <lineage>
        <taxon>Bacteria</taxon>
        <taxon>Pseudomonadati</taxon>
        <taxon>Myxococcota</taxon>
        <taxon>Polyangia</taxon>
        <taxon>Nannocystales</taxon>
        <taxon>Nannocystaceae</taxon>
        <taxon>Enhygromyxa</taxon>
    </lineage>
</organism>
<dbReference type="Gene3D" id="3.60.130.10">
    <property type="entry name" value="Clavaminate synthase-like"/>
    <property type="match status" value="1"/>
</dbReference>
<dbReference type="CDD" id="cd05930">
    <property type="entry name" value="A_NRPS"/>
    <property type="match status" value="1"/>
</dbReference>
<dbReference type="SUPFAM" id="SSF56801">
    <property type="entry name" value="Acetyl-CoA synthetase-like"/>
    <property type="match status" value="1"/>
</dbReference>
<dbReference type="FunFam" id="3.30.559.10:FF:000012">
    <property type="entry name" value="Non-ribosomal peptide synthetase"/>
    <property type="match status" value="1"/>
</dbReference>
<dbReference type="InterPro" id="IPR003819">
    <property type="entry name" value="TauD/TfdA-like"/>
</dbReference>
<dbReference type="RefSeq" id="WP_181234254.1">
    <property type="nucleotide sequence ID" value="NZ_PVNL01000118.1"/>
</dbReference>
<comment type="caution">
    <text evidence="7">The sequence shown here is derived from an EMBL/GenBank/DDBJ whole genome shotgun (WGS) entry which is preliminary data.</text>
</comment>
<gene>
    <name evidence="7" type="primary">lgrD_5</name>
    <name evidence="7" type="ORF">ENSA7_59530</name>
</gene>
<feature type="domain" description="Carrier" evidence="6">
    <location>
        <begin position="1470"/>
        <end position="1547"/>
    </location>
</feature>
<dbReference type="Pfam" id="PF00501">
    <property type="entry name" value="AMP-binding"/>
    <property type="match status" value="1"/>
</dbReference>
<dbReference type="Pfam" id="PF02668">
    <property type="entry name" value="TauD"/>
    <property type="match status" value="1"/>
</dbReference>
<dbReference type="SUPFAM" id="SSF47336">
    <property type="entry name" value="ACP-like"/>
    <property type="match status" value="1"/>
</dbReference>
<accession>A0A2S9Y5T1</accession>
<dbReference type="InterPro" id="IPR020806">
    <property type="entry name" value="PKS_PP-bd"/>
</dbReference>
<dbReference type="Pfam" id="PF00550">
    <property type="entry name" value="PP-binding"/>
    <property type="match status" value="1"/>
</dbReference>
<dbReference type="GO" id="GO:0016706">
    <property type="term" value="F:2-oxoglutarate-dependent dioxygenase activity"/>
    <property type="evidence" value="ECO:0007669"/>
    <property type="project" value="UniProtKB-ARBA"/>
</dbReference>
<dbReference type="PROSITE" id="PS00012">
    <property type="entry name" value="PHOSPHOPANTETHEINE"/>
    <property type="match status" value="1"/>
</dbReference>
<keyword evidence="3" id="KW-0597">Phosphoprotein</keyword>
<dbReference type="EMBL" id="PVNL01000118">
    <property type="protein sequence ID" value="PRQ00459.1"/>
    <property type="molecule type" value="Genomic_DNA"/>
</dbReference>
<dbReference type="InterPro" id="IPR036736">
    <property type="entry name" value="ACP-like_sf"/>
</dbReference>
<dbReference type="PROSITE" id="PS50075">
    <property type="entry name" value="CARRIER"/>
    <property type="match status" value="1"/>
</dbReference>
<evidence type="ECO:0000256" key="2">
    <source>
        <dbReference type="ARBA" id="ARBA00022450"/>
    </source>
</evidence>
<dbReference type="GO" id="GO:0031177">
    <property type="term" value="F:phosphopantetheine binding"/>
    <property type="evidence" value="ECO:0007669"/>
    <property type="project" value="InterPro"/>
</dbReference>
<sequence length="2380" mass="258634">MTSNAGKDIAARLDALPPKRRRLLEQLLAERRRELRPELGSGDRWPLSAAQRRLWFLSRLVPERRDYVLAGYLRLDGALHPERLGHALTALLDRQAILRARFGVDEDGEPHVWIADAQTPELSVRTAEPAEVARALADRPFDLEREPLLRIALCSTGPSAHQLVLVAHHLICDGGSLAIFAAELSAHYRSLAQTQAPASLAPLAVSYGDYARWEQAHLASPALVEQRAWWLSRLAGGPPAPAFARSTGEYAGARMQLRVEPELLVELDGRARRLATTRFALLSAAFMLALESHAPRGEQWLGTPVATRERPELEGLIGLFVNTVVLRAAIDRDQPLEDFVRELGTSIQDALVRATQPFEAIVEAVRSTGVGDTPLIQAAISLQEPAPPFALGPALEGSLVPVFCERVTLELILVLRPQDDGLTASFEYASAVVDATAVARIAERFMAILRASTQRPHAPLAELVSPLAGPPRQAERVEGRADATEAARLSPTQLAMWMGQRLRPDVPIYNQQLICTVDGPLDPGLLERAFARVVATNDALRTVIEVVDGAPQQRWLAPDWGPDAGPSLEVLELRPGPDLDARAARLLERRSARRFELETSLVDSVLVRAGAERGYWCLTLHHLITDGWSFALILEQTAQAYEDLAAARPLQAPRPSLGAAALRAAAEPPRAGQRLERARSCFRALEPAPLPAFFARRRPVDQTAVVRLELELDAQRGRALSGLCEHPPLRSLTTGMARTKLWLTLVAALVHRLSGEHELCIGVPLHRRSSALAKQTVGALMVVCPIRLRIPARPSFASVAAAVDAAFTAGLRNLSGLDALPGGRRPYDVVLNYLDLEFPPLAGLPTRVEMRTPGHALDTLTVNVHDHAEQLRLDLDLCAAVFDDVRRARLRAELRALIDGCLANVDAPLDPPCSGEHDLAQLDRGAEAACFSGACDSPWAAIEAHAERQGDAVAVIDGPRQLSWAALRRRVRALAQALRARGLGVGTTVCVALPRSLEQVMAVLAVGASGAAYLPIDPARSCVQAQADLAHAVRLGVRHALVAAPDREALATAGLELLTLRELESIDPLSTATPIPWRGLAPCVPRSPAYVMFTSGTSAAPRAVIVELAGLTNHARWAGASFGLGPGERVLQFASLGFDTAVEELFGSLMAGATLVLREPGLASPREFWLRCRRAGVTVVDLPTAYWHVLVREGELDPAVLGSVRLVVIGGERAERDAVARWSSEIGDAATLINTYGPTEATVVATAHTLGPTSLAGDRELPIGRPLPGVRVSLSPFDRFWATAPRGVPAELLIGGVAVAVGYAQRPGLTAARFVPDPHGQPGARQYRSGDRVSLDDDDQLIYRGRADRQLKIRGVRVEPDAIEARAVALPQVRAAALVVTGAAQPAGALLWLFMVAAEDDLPPPPAPELAARLAPPGVPLRGVWLERLPLTARDKLDRAQLRVQAEQLLASTITEAPDPDSSAGDGGSDGDGDALAELRGLWAELLERDAAALTPEADFFALGGHSLLGAMLIARIERRLGVALPLRALFEAPRLGDLARALVDARAGTGPGAAANDDAIGPRPQPARAPLSSTQERLWFLDQLDPGNPTYNIPAAVELRGALDVAALRQAFSALVERHEILRTTFVIGELGPEQRIAPPAPVPLPVVALDELEQATLEQAIDARIQAHASHRFSLADGPLLALELLRCDAARHVLISNLHHIIADGWSVGVLVRELEVLYAAARSGVQAELAPLPLQYADYAAWQRQRLARPETQTERAWWRATLAGAPERLELPLARPRPAVERHVGARLPLRFAPERGRALAELARAHEATAFMAMLACVGLLLARVSGQTQLCVGSPVAGRDRPELEGLIGCFVNTVVLRLDVSGALTYVELLRRVRATCLDALTHASLPFEAVVDELRPQRSLTHQPLFQVMFTFLNEPTRRALSERGALDWTPREFDRGVANRDLTVRLETDPSGALIGHIEYNSGLFDAAQIATWSAELDAIVTEVIADPERSLVTSKRDETRQRRRARARSRREDQRRGFDSARPTPTPTPTDARAVARAGAELFRASPLVDGRQSPLVLEAQVGDLDPRAWLGSQRERLMDLARTHGGLLVRGLAPRRADQLGEDCRLLTPALMDYDEPSTPRTKLDAGVYTSTEYPADAGIMAHHEMAYASHWPRWLWFHCRQVAETGGASPIVDGVRVRERIDAELRERFERLGVCYVRNYRTHLDLPWQRVFATDDRDRVEAACRAAGMTFEWTPDGGLCTRYRSPAVAREPASGALVWFNSAHMFHVCALEPAVRASLRSLFDEAELPRHAYFGDGSPIPDDAIAHIRSIYAEEGVPLRWRVGDLLLLDNMRFAHGREPFTGARELLVTMAEQTATRGLDDPQGSA</sequence>
<keyword evidence="4" id="KW-0560">Oxidoreductase</keyword>
<name>A0A2S9Y5T1_9BACT</name>
<keyword evidence="2" id="KW-0596">Phosphopantetheine</keyword>
<dbReference type="Pfam" id="PF00668">
    <property type="entry name" value="Condensation"/>
    <property type="match status" value="3"/>
</dbReference>
<evidence type="ECO:0000313" key="8">
    <source>
        <dbReference type="Proteomes" id="UP000238823"/>
    </source>
</evidence>
<comment type="cofactor">
    <cofactor evidence="1">
        <name>pantetheine 4'-phosphate</name>
        <dbReference type="ChEBI" id="CHEBI:47942"/>
    </cofactor>
</comment>
<dbReference type="InterPro" id="IPR042099">
    <property type="entry name" value="ANL_N_sf"/>
</dbReference>
<dbReference type="SUPFAM" id="SSF52777">
    <property type="entry name" value="CoA-dependent acyltransferases"/>
    <property type="match status" value="6"/>
</dbReference>
<dbReference type="InterPro" id="IPR042098">
    <property type="entry name" value="TauD-like_sf"/>
</dbReference>
<dbReference type="InterPro" id="IPR009081">
    <property type="entry name" value="PP-bd_ACP"/>
</dbReference>
<evidence type="ECO:0000256" key="1">
    <source>
        <dbReference type="ARBA" id="ARBA00001957"/>
    </source>
</evidence>
<reference evidence="7 8" key="1">
    <citation type="submission" date="2018-03" db="EMBL/GenBank/DDBJ databases">
        <title>Draft Genome Sequences of the Obligatory Marine Myxobacteria Enhygromyxa salina SWB007.</title>
        <authorList>
            <person name="Poehlein A."/>
            <person name="Moghaddam J.A."/>
            <person name="Harms H."/>
            <person name="Alanjari M."/>
            <person name="Koenig G.M."/>
            <person name="Daniel R."/>
            <person name="Schaeberle T.F."/>
        </authorList>
    </citation>
    <scope>NUCLEOTIDE SEQUENCE [LARGE SCALE GENOMIC DNA]</scope>
    <source>
        <strain evidence="7 8">SWB007</strain>
    </source>
</reference>
<dbReference type="InterPro" id="IPR045851">
    <property type="entry name" value="AMP-bd_C_sf"/>
</dbReference>
<dbReference type="Gene3D" id="3.30.559.30">
    <property type="entry name" value="Nonribosomal peptide synthetase, condensation domain"/>
    <property type="match status" value="3"/>
</dbReference>
<dbReference type="Gene3D" id="3.30.559.10">
    <property type="entry name" value="Chloramphenicol acetyltransferase-like domain"/>
    <property type="match status" value="3"/>
</dbReference>
<dbReference type="GO" id="GO:0044550">
    <property type="term" value="P:secondary metabolite biosynthetic process"/>
    <property type="evidence" value="ECO:0007669"/>
    <property type="project" value="TreeGrafter"/>
</dbReference>
<dbReference type="PANTHER" id="PTHR45527:SF1">
    <property type="entry name" value="FATTY ACID SYNTHASE"/>
    <property type="match status" value="1"/>
</dbReference>
<dbReference type="GO" id="GO:0043041">
    <property type="term" value="P:amino acid activation for nonribosomal peptide biosynthetic process"/>
    <property type="evidence" value="ECO:0007669"/>
    <property type="project" value="TreeGrafter"/>
</dbReference>